<dbReference type="InterPro" id="IPR011545">
    <property type="entry name" value="DEAD/DEAH_box_helicase_dom"/>
</dbReference>
<evidence type="ECO:0000256" key="6">
    <source>
        <dbReference type="ARBA" id="ARBA00023125"/>
    </source>
</evidence>
<dbReference type="InterPro" id="IPR012340">
    <property type="entry name" value="NA-bd_OB-fold"/>
</dbReference>
<dbReference type="EMBL" id="LFYR01000727">
    <property type="protein sequence ID" value="KMZ70572.1"/>
    <property type="molecule type" value="Genomic_DNA"/>
</dbReference>
<keyword evidence="7" id="KW-0234">DNA repair</keyword>
<protein>
    <submittedName>
        <fullName evidence="10">ATP-dependent DNA helicase RecG</fullName>
    </submittedName>
</protein>
<evidence type="ECO:0000256" key="1">
    <source>
        <dbReference type="ARBA" id="ARBA00022741"/>
    </source>
</evidence>
<dbReference type="OrthoDB" id="416741at2759"/>
<dbReference type="PANTHER" id="PTHR47964:SF1">
    <property type="entry name" value="ATP-DEPENDENT DNA HELICASE HOMOLOG RECG, CHLOROPLASTIC"/>
    <property type="match status" value="1"/>
</dbReference>
<feature type="domain" description="Helicase ATP-binding" evidence="8">
    <location>
        <begin position="529"/>
        <end position="698"/>
    </location>
</feature>
<keyword evidence="3" id="KW-0378">Hydrolase</keyword>
<evidence type="ECO:0000259" key="8">
    <source>
        <dbReference type="PROSITE" id="PS51192"/>
    </source>
</evidence>
<dbReference type="SMART" id="SM00487">
    <property type="entry name" value="DEXDc"/>
    <property type="match status" value="1"/>
</dbReference>
<dbReference type="PROSITE" id="PS51194">
    <property type="entry name" value="HELICASE_CTER"/>
    <property type="match status" value="1"/>
</dbReference>
<keyword evidence="2" id="KW-0227">DNA damage</keyword>
<dbReference type="AlphaFoldDB" id="A0A0K9PQS3"/>
<dbReference type="PANTHER" id="PTHR47964">
    <property type="entry name" value="ATP-DEPENDENT DNA HELICASE HOMOLOG RECG, CHLOROPLASTIC"/>
    <property type="match status" value="1"/>
</dbReference>
<dbReference type="SUPFAM" id="SSF50249">
    <property type="entry name" value="Nucleic acid-binding proteins"/>
    <property type="match status" value="1"/>
</dbReference>
<dbReference type="InterPro" id="IPR047112">
    <property type="entry name" value="RecG/Mfd"/>
</dbReference>
<dbReference type="Gene3D" id="3.40.50.300">
    <property type="entry name" value="P-loop containing nucleotide triphosphate hydrolases"/>
    <property type="match status" value="2"/>
</dbReference>
<dbReference type="OMA" id="GQYLIFI"/>
<evidence type="ECO:0000256" key="5">
    <source>
        <dbReference type="ARBA" id="ARBA00022840"/>
    </source>
</evidence>
<dbReference type="InterPro" id="IPR045562">
    <property type="entry name" value="RecG_dom3_C"/>
</dbReference>
<keyword evidence="11" id="KW-1185">Reference proteome</keyword>
<evidence type="ECO:0000313" key="11">
    <source>
        <dbReference type="Proteomes" id="UP000036987"/>
    </source>
</evidence>
<accession>A0A0K9PQS3</accession>
<dbReference type="GO" id="GO:0003678">
    <property type="term" value="F:DNA helicase activity"/>
    <property type="evidence" value="ECO:0000318"/>
    <property type="project" value="GO_Central"/>
</dbReference>
<dbReference type="InterPro" id="IPR027417">
    <property type="entry name" value="P-loop_NTPase"/>
</dbReference>
<dbReference type="PROSITE" id="PS51192">
    <property type="entry name" value="HELICASE_ATP_BIND_1"/>
    <property type="match status" value="1"/>
</dbReference>
<comment type="caution">
    <text evidence="10">The sequence shown here is derived from an EMBL/GenBank/DDBJ whole genome shotgun (WGS) entry which is preliminary data.</text>
</comment>
<evidence type="ECO:0000256" key="2">
    <source>
        <dbReference type="ARBA" id="ARBA00022763"/>
    </source>
</evidence>
<dbReference type="SMART" id="SM00490">
    <property type="entry name" value="HELICc"/>
    <property type="match status" value="1"/>
</dbReference>
<evidence type="ECO:0000313" key="10">
    <source>
        <dbReference type="EMBL" id="KMZ70572.1"/>
    </source>
</evidence>
<reference evidence="11" key="1">
    <citation type="journal article" date="2016" name="Nature">
        <title>The genome of the seagrass Zostera marina reveals angiosperm adaptation to the sea.</title>
        <authorList>
            <person name="Olsen J.L."/>
            <person name="Rouze P."/>
            <person name="Verhelst B."/>
            <person name="Lin Y.-C."/>
            <person name="Bayer T."/>
            <person name="Collen J."/>
            <person name="Dattolo E."/>
            <person name="De Paoli E."/>
            <person name="Dittami S."/>
            <person name="Maumus F."/>
            <person name="Michel G."/>
            <person name="Kersting A."/>
            <person name="Lauritano C."/>
            <person name="Lohaus R."/>
            <person name="Toepel M."/>
            <person name="Tonon T."/>
            <person name="Vanneste K."/>
            <person name="Amirebrahimi M."/>
            <person name="Brakel J."/>
            <person name="Bostroem C."/>
            <person name="Chovatia M."/>
            <person name="Grimwood J."/>
            <person name="Jenkins J.W."/>
            <person name="Jueterbock A."/>
            <person name="Mraz A."/>
            <person name="Stam W.T."/>
            <person name="Tice H."/>
            <person name="Bornberg-Bauer E."/>
            <person name="Green P.J."/>
            <person name="Pearson G.A."/>
            <person name="Procaccini G."/>
            <person name="Duarte C.M."/>
            <person name="Schmutz J."/>
            <person name="Reusch T.B.H."/>
            <person name="Van de Peer Y."/>
        </authorList>
    </citation>
    <scope>NUCLEOTIDE SEQUENCE [LARGE SCALE GENOMIC DNA]</scope>
    <source>
        <strain evidence="11">cv. Finnish</strain>
    </source>
</reference>
<sequence length="943" mass="106641">MTPVSLRKGYQLGTGKMRSCNFPRFGFLKWYSQSNHTFNWKLLKDKPHGPKVPRKVSVFTCYNSTHDLYEDEDSQRVFTNDLNHLVDEFDLAITCERFPCIVLGDSAMLELYDKTQNLKMNIFFEESLTKCQSSSVHNIVESKELSDGLSIMGSSLSNINTASIENHRILPNSPYVISAQSEAEVDISPVEDSLPSSSAVPLGVSMPCTLSLDEPIKSFPGISSWSSRRLEKGGFHTARKLLHHFPRTYADLQNVYSSSVDGEYLILVGTVLSSRGIKARSLSFLEVVVSCEMVNLETSIHENEGCHNEDEKIIYLHLKRFFSGARFTNRPFLESIQSKYKYGDRVYISGKVKKMCTKGHFEMRQFTIDVLDQEDESSSHMEKMPYPIYPSKIGLKPEFLKDTISRVLKAVPADIDPIPTNVLEEFGLINLKNAYLGIHCPRDKNEADLARRRFIFDEFFYFQLAKLFQMLDALETWDERNDFLDNYRNHRINAVPKEEWSTITKKFLEVLPFSLTSSQLNAVSEIIWDLRRPVPMNRLLQGDVGCGKTVVAFLACMEVIGSSFQHYEKFIYFLENIVDNQHKPSVALLTGSTSSKQSRLIRQGIQAGDIAMVIGTHSLISEKIEFSNLRIAVIDEQHRFGVLQREKFNSKLYSSLANLDDTYMGKANMAPHVLALSATPIPRSLALALYGDVSLTQITDLLPGRIAVETFAVEGNESGFEKVYQMMQAELDEGGKVYLVYPVIEKNEHLLAATTEHSFISEKFKDYKCGLLHGKMKSDEKEEALKRFISGDTRILVSTQVIEIGIDVPDASMMVVMNAERFGIAQLHQLRGRVGRGKKRSRCVFLSSTDRTLERLKVLEKSSDGFYLANLDLLFRGPGNLLGKKQSGHLPEFPVTRLEIDGNILQEAHLAALKVLTTSNDLKSFPMLKVELSMRQPLCLLGD</sequence>
<feature type="domain" description="Helicase C-terminal" evidence="9">
    <location>
        <begin position="722"/>
        <end position="874"/>
    </location>
</feature>
<dbReference type="InterPro" id="IPR001650">
    <property type="entry name" value="Helicase_C-like"/>
</dbReference>
<dbReference type="Pfam" id="PF19833">
    <property type="entry name" value="RecG_dom3_C"/>
    <property type="match status" value="1"/>
</dbReference>
<evidence type="ECO:0000256" key="3">
    <source>
        <dbReference type="ARBA" id="ARBA00022801"/>
    </source>
</evidence>
<evidence type="ECO:0000256" key="7">
    <source>
        <dbReference type="ARBA" id="ARBA00023204"/>
    </source>
</evidence>
<evidence type="ECO:0000259" key="9">
    <source>
        <dbReference type="PROSITE" id="PS51194"/>
    </source>
</evidence>
<gene>
    <name evidence="10" type="ORF">ZOSMA_199G00090</name>
</gene>
<organism evidence="10 11">
    <name type="scientific">Zostera marina</name>
    <name type="common">Eelgrass</name>
    <dbReference type="NCBI Taxonomy" id="29655"/>
    <lineage>
        <taxon>Eukaryota</taxon>
        <taxon>Viridiplantae</taxon>
        <taxon>Streptophyta</taxon>
        <taxon>Embryophyta</taxon>
        <taxon>Tracheophyta</taxon>
        <taxon>Spermatophyta</taxon>
        <taxon>Magnoliopsida</taxon>
        <taxon>Liliopsida</taxon>
        <taxon>Zosteraceae</taxon>
        <taxon>Zostera</taxon>
    </lineage>
</organism>
<keyword evidence="4 10" id="KW-0347">Helicase</keyword>
<dbReference type="Pfam" id="PF00270">
    <property type="entry name" value="DEAD"/>
    <property type="match status" value="1"/>
</dbReference>
<dbReference type="STRING" id="29655.A0A0K9PQS3"/>
<dbReference type="Pfam" id="PF00271">
    <property type="entry name" value="Helicase_C"/>
    <property type="match status" value="1"/>
</dbReference>
<dbReference type="GO" id="GO:0006281">
    <property type="term" value="P:DNA repair"/>
    <property type="evidence" value="ECO:0000318"/>
    <property type="project" value="GO_Central"/>
</dbReference>
<dbReference type="SUPFAM" id="SSF52540">
    <property type="entry name" value="P-loop containing nucleoside triphosphate hydrolases"/>
    <property type="match status" value="1"/>
</dbReference>
<dbReference type="InterPro" id="IPR014001">
    <property type="entry name" value="Helicase_ATP-bd"/>
</dbReference>
<dbReference type="GO" id="GO:0016787">
    <property type="term" value="F:hydrolase activity"/>
    <property type="evidence" value="ECO:0007669"/>
    <property type="project" value="UniProtKB-KW"/>
</dbReference>
<keyword evidence="5" id="KW-0067">ATP-binding</keyword>
<evidence type="ECO:0000256" key="4">
    <source>
        <dbReference type="ARBA" id="ARBA00022806"/>
    </source>
</evidence>
<proteinExistence type="predicted"/>
<keyword evidence="6" id="KW-0238">DNA-binding</keyword>
<name>A0A0K9PQS3_ZOSMR</name>
<dbReference type="Proteomes" id="UP000036987">
    <property type="component" value="Unassembled WGS sequence"/>
</dbReference>
<dbReference type="GO" id="GO:0005524">
    <property type="term" value="F:ATP binding"/>
    <property type="evidence" value="ECO:0007669"/>
    <property type="project" value="UniProtKB-KW"/>
</dbReference>
<dbReference type="GO" id="GO:0003677">
    <property type="term" value="F:DNA binding"/>
    <property type="evidence" value="ECO:0007669"/>
    <property type="project" value="UniProtKB-KW"/>
</dbReference>
<keyword evidence="1" id="KW-0547">Nucleotide-binding</keyword>